<evidence type="ECO:0000256" key="5">
    <source>
        <dbReference type="ARBA" id="ARBA00022490"/>
    </source>
</evidence>
<keyword evidence="5 8" id="KW-0963">Cytoplasm</keyword>
<comment type="similarity">
    <text evidence="3 8 10">Belongs to the peptidase S33 family.</text>
</comment>
<feature type="active site" description="Proton donor" evidence="9">
    <location>
        <position position="301"/>
    </location>
</feature>
<dbReference type="AlphaFoldDB" id="A0A0C3DCC4"/>
<dbReference type="NCBIfam" id="TIGR01249">
    <property type="entry name" value="pro_imino_pep_1"/>
    <property type="match status" value="1"/>
</dbReference>
<feature type="active site" description="Nucleophile" evidence="9">
    <location>
        <position position="116"/>
    </location>
</feature>
<evidence type="ECO:0000256" key="4">
    <source>
        <dbReference type="ARBA" id="ARBA00022438"/>
    </source>
</evidence>
<protein>
    <recommendedName>
        <fullName evidence="8 10">Proline iminopeptidase</fullName>
        <shortName evidence="8">PIP</shortName>
        <ecNumber evidence="8 10">3.4.11.5</ecNumber>
    </recommendedName>
    <alternativeName>
        <fullName evidence="8">Prolyl aminopeptidase</fullName>
    </alternativeName>
</protein>
<evidence type="ECO:0000256" key="9">
    <source>
        <dbReference type="PIRSR" id="PIRSR006431-1"/>
    </source>
</evidence>
<dbReference type="STRING" id="913774.A0A0C3DCC4"/>
<keyword evidence="7 8" id="KW-0378">Hydrolase</keyword>
<comment type="subcellular location">
    <subcellularLocation>
        <location evidence="2 8">Cytoplasm</location>
    </subcellularLocation>
</comment>
<evidence type="ECO:0000313" key="13">
    <source>
        <dbReference type="Proteomes" id="UP000054321"/>
    </source>
</evidence>
<dbReference type="PANTHER" id="PTHR43722:SF1">
    <property type="entry name" value="PROLINE IMINOPEPTIDASE"/>
    <property type="match status" value="1"/>
</dbReference>
<proteinExistence type="inferred from homology"/>
<reference evidence="13" key="2">
    <citation type="submission" date="2015-01" db="EMBL/GenBank/DDBJ databases">
        <title>Evolutionary Origins and Diversification of the Mycorrhizal Mutualists.</title>
        <authorList>
            <consortium name="DOE Joint Genome Institute"/>
            <consortium name="Mycorrhizal Genomics Consortium"/>
            <person name="Kohler A."/>
            <person name="Kuo A."/>
            <person name="Nagy L.G."/>
            <person name="Floudas D."/>
            <person name="Copeland A."/>
            <person name="Barry K.W."/>
            <person name="Cichocki N."/>
            <person name="Veneault-Fourrey C."/>
            <person name="LaButti K."/>
            <person name="Lindquist E.A."/>
            <person name="Lipzen A."/>
            <person name="Lundell T."/>
            <person name="Morin E."/>
            <person name="Murat C."/>
            <person name="Riley R."/>
            <person name="Ohm R."/>
            <person name="Sun H."/>
            <person name="Tunlid A."/>
            <person name="Henrissat B."/>
            <person name="Grigoriev I.V."/>
            <person name="Hibbett D.S."/>
            <person name="Martin F."/>
        </authorList>
    </citation>
    <scope>NUCLEOTIDE SEQUENCE [LARGE SCALE GENOMIC DNA]</scope>
    <source>
        <strain evidence="13">Zn</strain>
    </source>
</reference>
<dbReference type="GO" id="GO:0004177">
    <property type="term" value="F:aminopeptidase activity"/>
    <property type="evidence" value="ECO:0007669"/>
    <property type="project" value="UniProtKB-UniRule"/>
</dbReference>
<comment type="catalytic activity">
    <reaction evidence="1 8 10">
        <text>Release of N-terminal proline from a peptide.</text>
        <dbReference type="EC" id="3.4.11.5"/>
    </reaction>
</comment>
<evidence type="ECO:0000256" key="6">
    <source>
        <dbReference type="ARBA" id="ARBA00022670"/>
    </source>
</evidence>
<dbReference type="InParanoid" id="A0A0C3DCC4"/>
<accession>A0A0C3DCC4</accession>
<dbReference type="GO" id="GO:0006508">
    <property type="term" value="P:proteolysis"/>
    <property type="evidence" value="ECO:0007669"/>
    <property type="project" value="UniProtKB-KW"/>
</dbReference>
<reference evidence="12 13" key="1">
    <citation type="submission" date="2014-04" db="EMBL/GenBank/DDBJ databases">
        <authorList>
            <consortium name="DOE Joint Genome Institute"/>
            <person name="Kuo A."/>
            <person name="Martino E."/>
            <person name="Perotto S."/>
            <person name="Kohler A."/>
            <person name="Nagy L.G."/>
            <person name="Floudas D."/>
            <person name="Copeland A."/>
            <person name="Barry K.W."/>
            <person name="Cichocki N."/>
            <person name="Veneault-Fourrey C."/>
            <person name="LaButti K."/>
            <person name="Lindquist E.A."/>
            <person name="Lipzen A."/>
            <person name="Lundell T."/>
            <person name="Morin E."/>
            <person name="Murat C."/>
            <person name="Sun H."/>
            <person name="Tunlid A."/>
            <person name="Henrissat B."/>
            <person name="Grigoriev I.V."/>
            <person name="Hibbett D.S."/>
            <person name="Martin F."/>
            <person name="Nordberg H.P."/>
            <person name="Cantor M.N."/>
            <person name="Hua S.X."/>
        </authorList>
    </citation>
    <scope>NUCLEOTIDE SEQUENCE [LARGE SCALE GENOMIC DNA]</scope>
    <source>
        <strain evidence="12 13">Zn</strain>
    </source>
</reference>
<evidence type="ECO:0000256" key="3">
    <source>
        <dbReference type="ARBA" id="ARBA00010088"/>
    </source>
</evidence>
<dbReference type="EMBL" id="KN832878">
    <property type="protein sequence ID" value="KIM99582.1"/>
    <property type="molecule type" value="Genomic_DNA"/>
</dbReference>
<dbReference type="PANTHER" id="PTHR43722">
    <property type="entry name" value="PROLINE IMINOPEPTIDASE"/>
    <property type="match status" value="1"/>
</dbReference>
<keyword evidence="4 8" id="KW-0031">Aminopeptidase</keyword>
<dbReference type="PIRSF" id="PIRSF006431">
    <property type="entry name" value="Pept_S33"/>
    <property type="match status" value="1"/>
</dbReference>
<evidence type="ECO:0000256" key="1">
    <source>
        <dbReference type="ARBA" id="ARBA00001585"/>
    </source>
</evidence>
<dbReference type="InterPro" id="IPR002410">
    <property type="entry name" value="Peptidase_S33"/>
</dbReference>
<dbReference type="InterPro" id="IPR029058">
    <property type="entry name" value="AB_hydrolase_fold"/>
</dbReference>
<keyword evidence="6 8" id="KW-0645">Protease</keyword>
<dbReference type="InterPro" id="IPR005944">
    <property type="entry name" value="Pro_iminopeptidase"/>
</dbReference>
<dbReference type="PRINTS" id="PR00793">
    <property type="entry name" value="PROAMNOPTASE"/>
</dbReference>
<feature type="domain" description="AB hydrolase-1" evidence="11">
    <location>
        <begin position="40"/>
        <end position="303"/>
    </location>
</feature>
<dbReference type="Gene3D" id="3.40.50.1820">
    <property type="entry name" value="alpha/beta hydrolase"/>
    <property type="match status" value="1"/>
</dbReference>
<evidence type="ECO:0000313" key="12">
    <source>
        <dbReference type="EMBL" id="KIM99582.1"/>
    </source>
</evidence>
<sequence length="322" mass="36444">MASLGNSPGYDHSDPFDSGFLAVSAIHTLYYEQYSSRDGKPVLFLHGGPGGQTSKSNTVYFNPAVYRTVLFDQRGSGKSTPNAEIRENTTRHLVDDIEKLRNHCGIPKWHCVFGGSWGTTLGLVYAQTHPELVASLILRGIFTVRKEELLWSRGTGAARIFPDLFEDFITYLPQEDRDDAFQGYYKLLTSENRETKLAAARSWNTWDMSIGSLQPNPAIHDKIKDDNWSLAHALLECHYFAHGAWLEEGQILKKNNLDRIRHIPATIIQGRYDMVCPPQTAYDLHQAWPESRLYWIPDAGHAPSEPGIHRKLVEVCDEYALL</sequence>
<keyword evidence="13" id="KW-1185">Reference proteome</keyword>
<dbReference type="Pfam" id="PF00561">
    <property type="entry name" value="Abhydrolase_1"/>
    <property type="match status" value="1"/>
</dbReference>
<organism evidence="12 13">
    <name type="scientific">Oidiodendron maius (strain Zn)</name>
    <dbReference type="NCBI Taxonomy" id="913774"/>
    <lineage>
        <taxon>Eukaryota</taxon>
        <taxon>Fungi</taxon>
        <taxon>Dikarya</taxon>
        <taxon>Ascomycota</taxon>
        <taxon>Pezizomycotina</taxon>
        <taxon>Leotiomycetes</taxon>
        <taxon>Leotiomycetes incertae sedis</taxon>
        <taxon>Myxotrichaceae</taxon>
        <taxon>Oidiodendron</taxon>
    </lineage>
</organism>
<feature type="active site" evidence="9">
    <location>
        <position position="273"/>
    </location>
</feature>
<dbReference type="Proteomes" id="UP000054321">
    <property type="component" value="Unassembled WGS sequence"/>
</dbReference>
<dbReference type="HOGENOM" id="CLU_043739_2_2_1"/>
<dbReference type="EC" id="3.4.11.5" evidence="8 10"/>
<dbReference type="SUPFAM" id="SSF53474">
    <property type="entry name" value="alpha/beta-Hydrolases"/>
    <property type="match status" value="1"/>
</dbReference>
<evidence type="ECO:0000256" key="10">
    <source>
        <dbReference type="RuleBase" id="RU003421"/>
    </source>
</evidence>
<dbReference type="InterPro" id="IPR000073">
    <property type="entry name" value="AB_hydrolase_1"/>
</dbReference>
<dbReference type="GO" id="GO:0005737">
    <property type="term" value="C:cytoplasm"/>
    <property type="evidence" value="ECO:0007669"/>
    <property type="project" value="UniProtKB-SubCell"/>
</dbReference>
<evidence type="ECO:0000256" key="2">
    <source>
        <dbReference type="ARBA" id="ARBA00004496"/>
    </source>
</evidence>
<evidence type="ECO:0000256" key="7">
    <source>
        <dbReference type="ARBA" id="ARBA00022801"/>
    </source>
</evidence>
<gene>
    <name evidence="12" type="ORF">OIDMADRAFT_165669</name>
</gene>
<dbReference type="OrthoDB" id="10249433at2759"/>
<evidence type="ECO:0000259" key="11">
    <source>
        <dbReference type="Pfam" id="PF00561"/>
    </source>
</evidence>
<name>A0A0C3DCC4_OIDMZ</name>
<evidence type="ECO:0000256" key="8">
    <source>
        <dbReference type="PIRNR" id="PIRNR006431"/>
    </source>
</evidence>